<protein>
    <submittedName>
        <fullName evidence="2">Uncharacterized protein</fullName>
    </submittedName>
</protein>
<dbReference type="EMBL" id="AP029022">
    <property type="protein sequence ID" value="BEV03763.1"/>
    <property type="molecule type" value="Genomic_DNA"/>
</dbReference>
<name>A0ABN7CBP6_9FLAO</name>
<sequence length="130" mass="13943">MKRIIYFVLLFFALFCNAQVGVGTTSTSATLDIICRDSAPNAKVLEVNNSATTPVELITALNNGNIGINNNAPETSALLELKSSNQAILLTRVANTSVITTPVNGMILYDISSNCVKAYENNAWSNCLNN</sequence>
<reference evidence="2 3" key="1">
    <citation type="journal article" date="2020" name="Microbes Environ.">
        <title>Synthetic bacterial community of duckweed: a simple and stable system to study plant-microbe interactions.</title>
        <authorList>
            <person name="Ishizawa H."/>
            <person name="Tada M."/>
            <person name="Kuroda M."/>
            <person name="Inoue D."/>
            <person name="Futamata H."/>
            <person name="Ike M."/>
        </authorList>
    </citation>
    <scope>NUCLEOTIDE SEQUENCE [LARGE SCALE GENOMIC DNA]</scope>
    <source>
        <strain evidence="2 3">DW100</strain>
    </source>
</reference>
<proteinExistence type="predicted"/>
<keyword evidence="3" id="KW-1185">Reference proteome</keyword>
<feature type="chain" id="PRO_5046451519" evidence="1">
    <location>
        <begin position="19"/>
        <end position="130"/>
    </location>
</feature>
<dbReference type="RefSeq" id="WP_273141696.1">
    <property type="nucleotide sequence ID" value="NZ_AP029022.1"/>
</dbReference>
<organism evidence="2 3">
    <name type="scientific">Chryseobacterium gambrini</name>
    <dbReference type="NCBI Taxonomy" id="373672"/>
    <lineage>
        <taxon>Bacteria</taxon>
        <taxon>Pseudomonadati</taxon>
        <taxon>Bacteroidota</taxon>
        <taxon>Flavobacteriia</taxon>
        <taxon>Flavobacteriales</taxon>
        <taxon>Weeksellaceae</taxon>
        <taxon>Chryseobacterium group</taxon>
        <taxon>Chryseobacterium</taxon>
    </lineage>
</organism>
<feature type="signal peptide" evidence="1">
    <location>
        <begin position="1"/>
        <end position="18"/>
    </location>
</feature>
<keyword evidence="1" id="KW-0732">Signal</keyword>
<dbReference type="Proteomes" id="UP001380186">
    <property type="component" value="Chromosome"/>
</dbReference>
<evidence type="ECO:0000313" key="3">
    <source>
        <dbReference type="Proteomes" id="UP001380186"/>
    </source>
</evidence>
<gene>
    <name evidence="2" type="ORF">CRDW_11370</name>
</gene>
<evidence type="ECO:0000313" key="2">
    <source>
        <dbReference type="EMBL" id="BEV03763.1"/>
    </source>
</evidence>
<evidence type="ECO:0000256" key="1">
    <source>
        <dbReference type="SAM" id="SignalP"/>
    </source>
</evidence>
<accession>A0ABN7CBP6</accession>